<evidence type="ECO:0000313" key="3">
    <source>
        <dbReference type="EMBL" id="UOR13801.1"/>
    </source>
</evidence>
<evidence type="ECO:0000259" key="2">
    <source>
        <dbReference type="Pfam" id="PF13439"/>
    </source>
</evidence>
<dbReference type="CDD" id="cd03812">
    <property type="entry name" value="GT4_CapH-like"/>
    <property type="match status" value="1"/>
</dbReference>
<keyword evidence="4" id="KW-1185">Reference proteome</keyword>
<reference evidence="3" key="1">
    <citation type="submission" date="2022-04" db="EMBL/GenBank/DDBJ databases">
        <title>Halobacillus sp. isolated from saltern.</title>
        <authorList>
            <person name="Won M."/>
            <person name="Lee C.-M."/>
            <person name="Woen H.-Y."/>
            <person name="Kwon S.-W."/>
        </authorList>
    </citation>
    <scope>NUCLEOTIDE SEQUENCE</scope>
    <source>
        <strain evidence="3">SSHM10-5</strain>
    </source>
</reference>
<evidence type="ECO:0000313" key="4">
    <source>
        <dbReference type="Proteomes" id="UP000830326"/>
    </source>
</evidence>
<dbReference type="RefSeq" id="WP_245035655.1">
    <property type="nucleotide sequence ID" value="NZ_CP095075.1"/>
</dbReference>
<protein>
    <submittedName>
        <fullName evidence="3">Glycosyltransferase family 1 protein</fullName>
    </submittedName>
</protein>
<dbReference type="InterPro" id="IPR001296">
    <property type="entry name" value="Glyco_trans_1"/>
</dbReference>
<name>A0ABY4HGX2_9BACI</name>
<feature type="domain" description="Glycosyl transferase family 1" evidence="1">
    <location>
        <begin position="183"/>
        <end position="303"/>
    </location>
</feature>
<dbReference type="Pfam" id="PF00534">
    <property type="entry name" value="Glycos_transf_1"/>
    <property type="match status" value="1"/>
</dbReference>
<accession>A0ABY4HGX2</accession>
<dbReference type="Proteomes" id="UP000830326">
    <property type="component" value="Chromosome"/>
</dbReference>
<dbReference type="InterPro" id="IPR028098">
    <property type="entry name" value="Glyco_trans_4-like_N"/>
</dbReference>
<gene>
    <name evidence="3" type="ORF">MUO15_10350</name>
</gene>
<organism evidence="3 4">
    <name type="scientific">Halobacillus amylolyticus</name>
    <dbReference type="NCBI Taxonomy" id="2932259"/>
    <lineage>
        <taxon>Bacteria</taxon>
        <taxon>Bacillati</taxon>
        <taxon>Bacillota</taxon>
        <taxon>Bacilli</taxon>
        <taxon>Bacillales</taxon>
        <taxon>Bacillaceae</taxon>
        <taxon>Halobacillus</taxon>
    </lineage>
</organism>
<sequence length="372" mass="41684">MGRPLRVLHVVVNMNRGGAETLIMNLYRNIDRSKVQFDFLTCKEGVFDSEITSMGGVIHRIPYVTDVGHQGYKKALANFFQTNQTYKIVHSHMDKMSGIVLHAAKKARVPVRIAHSHNTRSEGGIASQLYKFLAGSTIRQHATHLYACSNAAAKWLFGGRSDQAFILKNGVDCDRFIYSTEARTKIREQLGLEHNSFVLGHVGRFAQQKNHLFLIDVFAKLTKVHPNTRLILVGDGPLKSQIKEKITELGIESKVKVLGVRKDIHRLLQAYDLFVFPSLHEGLPVTLIEAQNAGLPCIIADTITSEVDMGLNLVRRLSLKEQKLWLNAIQEQISKTPVRTIDRSALHQKGYDIRKTASHAQTSYIDLGGEVS</sequence>
<dbReference type="EMBL" id="CP095075">
    <property type="protein sequence ID" value="UOR13801.1"/>
    <property type="molecule type" value="Genomic_DNA"/>
</dbReference>
<feature type="domain" description="Glycosyltransferase subfamily 4-like N-terminal" evidence="2">
    <location>
        <begin position="17"/>
        <end position="175"/>
    </location>
</feature>
<dbReference type="PANTHER" id="PTHR45947">
    <property type="entry name" value="SULFOQUINOVOSYL TRANSFERASE SQD2"/>
    <property type="match status" value="1"/>
</dbReference>
<evidence type="ECO:0000259" key="1">
    <source>
        <dbReference type="Pfam" id="PF00534"/>
    </source>
</evidence>
<dbReference type="Gene3D" id="3.40.50.2000">
    <property type="entry name" value="Glycogen Phosphorylase B"/>
    <property type="match status" value="2"/>
</dbReference>
<dbReference type="Pfam" id="PF13439">
    <property type="entry name" value="Glyco_transf_4"/>
    <property type="match status" value="1"/>
</dbReference>
<proteinExistence type="predicted"/>
<dbReference type="SUPFAM" id="SSF53756">
    <property type="entry name" value="UDP-Glycosyltransferase/glycogen phosphorylase"/>
    <property type="match status" value="1"/>
</dbReference>
<dbReference type="InterPro" id="IPR050194">
    <property type="entry name" value="Glycosyltransferase_grp1"/>
</dbReference>
<dbReference type="PANTHER" id="PTHR45947:SF14">
    <property type="entry name" value="SLL1723 PROTEIN"/>
    <property type="match status" value="1"/>
</dbReference>